<feature type="domain" description="GP-PDE" evidence="2">
    <location>
        <begin position="32"/>
        <end position="282"/>
    </location>
</feature>
<evidence type="ECO:0000259" key="2">
    <source>
        <dbReference type="PROSITE" id="PS51704"/>
    </source>
</evidence>
<dbReference type="PROSITE" id="PS51704">
    <property type="entry name" value="GP_PDE"/>
    <property type="match status" value="1"/>
</dbReference>
<protein>
    <submittedName>
        <fullName evidence="3">Glycerophosphodiester phosphodiesterase</fullName>
    </submittedName>
</protein>
<dbReference type="KEGG" id="dwu:DVJ83_00935"/>
<dbReference type="EMBL" id="CP031158">
    <property type="protein sequence ID" value="AXG97968.1"/>
    <property type="molecule type" value="Genomic_DNA"/>
</dbReference>
<sequence>MSRTFWPAALALLLVGCAVTPAASNPYVSGRTLNIAHQGGEHLWPSNTMTAYRGAAALGADMLEMDLHATRDGALVLSHDETLDRLTDTKGRIAELTLEEVLKADAGYTLTPAGGQGFPFRGQGVQVAQLREVLREFPNTPMIIELKQVSPSIAAPFCAALREAGATGRVIAASFSDLALNEFRRLCPEVMTSMTERELLPLVLLSKVGLSGLAPAPGRTMQVPVRARGIEIVTPGFVRAMHARGVAVQVWTVNDEAEMRRLRDLGVDGIITDRPDLLKKVLAEKP</sequence>
<proteinExistence type="predicted"/>
<feature type="chain" id="PRO_5016946934" evidence="1">
    <location>
        <begin position="23"/>
        <end position="286"/>
    </location>
</feature>
<dbReference type="Proteomes" id="UP000253744">
    <property type="component" value="Chromosome"/>
</dbReference>
<dbReference type="AlphaFoldDB" id="A0A345IE46"/>
<keyword evidence="1" id="KW-0732">Signal</keyword>
<dbReference type="GO" id="GO:0006629">
    <property type="term" value="P:lipid metabolic process"/>
    <property type="evidence" value="ECO:0007669"/>
    <property type="project" value="InterPro"/>
</dbReference>
<dbReference type="STRING" id="1288484.GCA_000348665_02142"/>
<dbReference type="InterPro" id="IPR017946">
    <property type="entry name" value="PLC-like_Pdiesterase_TIM-brl"/>
</dbReference>
<dbReference type="PANTHER" id="PTHR43805:SF1">
    <property type="entry name" value="GP-PDE DOMAIN-CONTAINING PROTEIN"/>
    <property type="match status" value="1"/>
</dbReference>
<evidence type="ECO:0000256" key="1">
    <source>
        <dbReference type="SAM" id="SignalP"/>
    </source>
</evidence>
<dbReference type="InterPro" id="IPR030395">
    <property type="entry name" value="GP_PDE_dom"/>
</dbReference>
<accession>A0A345IE46</accession>
<evidence type="ECO:0000313" key="4">
    <source>
        <dbReference type="Proteomes" id="UP000253744"/>
    </source>
</evidence>
<dbReference type="RefSeq" id="WP_114671065.1">
    <property type="nucleotide sequence ID" value="NZ_CP031158.1"/>
</dbReference>
<name>A0A345IE46_9DEIO</name>
<dbReference type="PROSITE" id="PS51257">
    <property type="entry name" value="PROKAR_LIPOPROTEIN"/>
    <property type="match status" value="1"/>
</dbReference>
<dbReference type="SUPFAM" id="SSF51695">
    <property type="entry name" value="PLC-like phosphodiesterases"/>
    <property type="match status" value="1"/>
</dbReference>
<organism evidence="3 4">
    <name type="scientific">Deinococcus wulumuqiensis</name>
    <dbReference type="NCBI Taxonomy" id="980427"/>
    <lineage>
        <taxon>Bacteria</taxon>
        <taxon>Thermotogati</taxon>
        <taxon>Deinococcota</taxon>
        <taxon>Deinococci</taxon>
        <taxon>Deinococcales</taxon>
        <taxon>Deinococcaceae</taxon>
        <taxon>Deinococcus</taxon>
    </lineage>
</organism>
<dbReference type="PANTHER" id="PTHR43805">
    <property type="entry name" value="GLYCEROPHOSPHORYL DIESTER PHOSPHODIESTERASE"/>
    <property type="match status" value="1"/>
</dbReference>
<gene>
    <name evidence="3" type="ORF">DVJ83_00935</name>
</gene>
<dbReference type="Pfam" id="PF03009">
    <property type="entry name" value="GDPD"/>
    <property type="match status" value="1"/>
</dbReference>
<evidence type="ECO:0000313" key="3">
    <source>
        <dbReference type="EMBL" id="AXG97968.1"/>
    </source>
</evidence>
<dbReference type="Gene3D" id="3.20.20.190">
    <property type="entry name" value="Phosphatidylinositol (PI) phosphodiesterase"/>
    <property type="match status" value="1"/>
</dbReference>
<dbReference type="GO" id="GO:0008081">
    <property type="term" value="F:phosphoric diester hydrolase activity"/>
    <property type="evidence" value="ECO:0007669"/>
    <property type="project" value="InterPro"/>
</dbReference>
<feature type="signal peptide" evidence="1">
    <location>
        <begin position="1"/>
        <end position="22"/>
    </location>
</feature>
<reference evidence="3 4" key="1">
    <citation type="submission" date="2018-07" db="EMBL/GenBank/DDBJ databases">
        <title>Complete Genome and Methylome Analysis of Deinococcus wulumuqiensis NEB 479.</title>
        <authorList>
            <person name="Fomenkov A."/>
            <person name="Luyten Y."/>
            <person name="Vincze T."/>
            <person name="Anton B.P."/>
            <person name="Clark T."/>
            <person name="Roberts R.J."/>
            <person name="Morgan R.D."/>
        </authorList>
    </citation>
    <scope>NUCLEOTIDE SEQUENCE [LARGE SCALE GENOMIC DNA]</scope>
    <source>
        <strain evidence="3 4">NEB 479</strain>
    </source>
</reference>
<dbReference type="CDD" id="cd08561">
    <property type="entry name" value="GDPD_cytoplasmic_ScUgpQ2_like"/>
    <property type="match status" value="1"/>
</dbReference>